<dbReference type="STRING" id="1196031.A361_04195"/>
<evidence type="ECO:0000259" key="8">
    <source>
        <dbReference type="Pfam" id="PF05504"/>
    </source>
</evidence>
<dbReference type="Gene3D" id="3.30.300.210">
    <property type="entry name" value="Nutrient germinant receptor protein C, domain 3"/>
    <property type="match status" value="1"/>
</dbReference>
<keyword evidence="5" id="KW-0472">Membrane</keyword>
<comment type="subcellular location">
    <subcellularLocation>
        <location evidence="1">Membrane</location>
        <topology evidence="1">Lipid-anchor</topology>
    </subcellularLocation>
</comment>
<dbReference type="PANTHER" id="PTHR35789:SF1">
    <property type="entry name" value="SPORE GERMINATION PROTEIN B3"/>
    <property type="match status" value="1"/>
</dbReference>
<dbReference type="InterPro" id="IPR057336">
    <property type="entry name" value="GerAC_N"/>
</dbReference>
<evidence type="ECO:0000256" key="7">
    <source>
        <dbReference type="ARBA" id="ARBA00023288"/>
    </source>
</evidence>
<dbReference type="AlphaFoldDB" id="A0A160M8J4"/>
<keyword evidence="7" id="KW-0449">Lipoprotein</keyword>
<protein>
    <submittedName>
        <fullName evidence="10">Spore gernimation protein</fullName>
    </submittedName>
</protein>
<dbReference type="eggNOG" id="ENOG502ZYKQ">
    <property type="taxonomic scope" value="Bacteria"/>
</dbReference>
<dbReference type="EMBL" id="CP015506">
    <property type="protein sequence ID" value="AND38348.1"/>
    <property type="molecule type" value="Genomic_DNA"/>
</dbReference>
<dbReference type="GO" id="GO:0016020">
    <property type="term" value="C:membrane"/>
    <property type="evidence" value="ECO:0007669"/>
    <property type="project" value="UniProtKB-SubCell"/>
</dbReference>
<sequence>MIMPIAIGIAILIMLNGIRIANIKGEAEMKKLILICLFLLLSGCVDKEIIDDINIEVGVGYDLAEDEKDKFRGTVLFQEFQPDQSVINRTFSGNGKLGQDVRLDVSKQTSEPVVTGGLKLAIFGPEISKKGIFDLIDSFQRDASMGARVFVATAEGKSEELLNGDYGTRGNATYISNLIQHNIEHRDIPITNLHIFSRDYYQDGKDPFLPRLKKAGNDKVKITGISLFQKDKEVAILPVKDMFFFKLLVDKYSEGNFDVKLKKEAYAAVKSIKSKNKTRVTNNHAAITINLEGIIDEYTGDILTPQIVGEVEKKLEKKIEKECLRLLLQFQDLGIDPVGLGQKKKNRNRNFDFKKWEDDYKMLSFDVKCNVVIEETGVLE</sequence>
<comment type="similarity">
    <text evidence="2">Belongs to the GerABKC lipoprotein family.</text>
</comment>
<dbReference type="NCBIfam" id="TIGR02887">
    <property type="entry name" value="spore_ger_x_C"/>
    <property type="match status" value="1"/>
</dbReference>
<feature type="domain" description="Spore germination GerAC-like C-terminal" evidence="8">
    <location>
        <begin position="223"/>
        <end position="377"/>
    </location>
</feature>
<dbReference type="PANTHER" id="PTHR35789">
    <property type="entry name" value="SPORE GERMINATION PROTEIN B3"/>
    <property type="match status" value="1"/>
</dbReference>
<dbReference type="InterPro" id="IPR046953">
    <property type="entry name" value="Spore_GerAC-like_C"/>
</dbReference>
<reference evidence="10 11" key="1">
    <citation type="submission" date="2016-04" db="EMBL/GenBank/DDBJ databases">
        <title>Complete genome sequence of Bacillus oceanisediminis strain 2691.</title>
        <authorList>
            <person name="Jeong H."/>
            <person name="Kim H.J."/>
            <person name="Lee D.-W."/>
        </authorList>
    </citation>
    <scope>NUCLEOTIDE SEQUENCE [LARGE SCALE GENOMIC DNA]</scope>
    <source>
        <strain evidence="10 11">2691</strain>
    </source>
</reference>
<evidence type="ECO:0000256" key="2">
    <source>
        <dbReference type="ARBA" id="ARBA00007886"/>
    </source>
</evidence>
<feature type="domain" description="Spore germination protein N-terminal" evidence="9">
    <location>
        <begin position="46"/>
        <end position="213"/>
    </location>
</feature>
<evidence type="ECO:0000259" key="9">
    <source>
        <dbReference type="Pfam" id="PF25198"/>
    </source>
</evidence>
<evidence type="ECO:0000256" key="5">
    <source>
        <dbReference type="ARBA" id="ARBA00023136"/>
    </source>
</evidence>
<dbReference type="Proteomes" id="UP000077856">
    <property type="component" value="Chromosome"/>
</dbReference>
<evidence type="ECO:0000256" key="3">
    <source>
        <dbReference type="ARBA" id="ARBA00022544"/>
    </source>
</evidence>
<evidence type="ECO:0000313" key="11">
    <source>
        <dbReference type="Proteomes" id="UP000077856"/>
    </source>
</evidence>
<dbReference type="KEGG" id="bon:A361_04195"/>
<keyword evidence="4" id="KW-0732">Signal</keyword>
<keyword evidence="6" id="KW-0564">Palmitate</keyword>
<keyword evidence="3" id="KW-0309">Germination</keyword>
<gene>
    <name evidence="10" type="ORF">A361_04195</name>
</gene>
<evidence type="ECO:0000256" key="4">
    <source>
        <dbReference type="ARBA" id="ARBA00022729"/>
    </source>
</evidence>
<evidence type="ECO:0000256" key="1">
    <source>
        <dbReference type="ARBA" id="ARBA00004635"/>
    </source>
</evidence>
<dbReference type="GO" id="GO:0009847">
    <property type="term" value="P:spore germination"/>
    <property type="evidence" value="ECO:0007669"/>
    <property type="project" value="InterPro"/>
</dbReference>
<dbReference type="InterPro" id="IPR008844">
    <property type="entry name" value="Spore_GerAC-like"/>
</dbReference>
<name>A0A160M8J4_9BACI</name>
<proteinExistence type="inferred from homology"/>
<evidence type="ECO:0000313" key="10">
    <source>
        <dbReference type="EMBL" id="AND38348.1"/>
    </source>
</evidence>
<accession>A0A160M8J4</accession>
<evidence type="ECO:0000256" key="6">
    <source>
        <dbReference type="ARBA" id="ARBA00023139"/>
    </source>
</evidence>
<dbReference type="InterPro" id="IPR038501">
    <property type="entry name" value="Spore_GerAC_C_sf"/>
</dbReference>
<dbReference type="Pfam" id="PF05504">
    <property type="entry name" value="Spore_GerAC"/>
    <property type="match status" value="1"/>
</dbReference>
<dbReference type="Pfam" id="PF25198">
    <property type="entry name" value="Spore_GerAC_N"/>
    <property type="match status" value="1"/>
</dbReference>
<organism evidence="10 11">
    <name type="scientific">Cytobacillus oceanisediminis 2691</name>
    <dbReference type="NCBI Taxonomy" id="1196031"/>
    <lineage>
        <taxon>Bacteria</taxon>
        <taxon>Bacillati</taxon>
        <taxon>Bacillota</taxon>
        <taxon>Bacilli</taxon>
        <taxon>Bacillales</taxon>
        <taxon>Bacillaceae</taxon>
        <taxon>Cytobacillus</taxon>
    </lineage>
</organism>